<feature type="compositionally biased region" description="Low complexity" evidence="2">
    <location>
        <begin position="1154"/>
        <end position="1163"/>
    </location>
</feature>
<feature type="compositionally biased region" description="Basic and acidic residues" evidence="2">
    <location>
        <begin position="1137"/>
        <end position="1153"/>
    </location>
</feature>
<dbReference type="GO" id="GO:0005634">
    <property type="term" value="C:nucleus"/>
    <property type="evidence" value="ECO:0007669"/>
    <property type="project" value="TreeGrafter"/>
</dbReference>
<evidence type="ECO:0000256" key="1">
    <source>
        <dbReference type="SAM" id="Coils"/>
    </source>
</evidence>
<reference evidence="5" key="1">
    <citation type="journal article" date="2023" name="Commun. Biol.">
        <title>Genome analysis of Parmales, the sister group of diatoms, reveals the evolutionary specialization of diatoms from phago-mixotrophs to photoautotrophs.</title>
        <authorList>
            <person name="Ban H."/>
            <person name="Sato S."/>
            <person name="Yoshikawa S."/>
            <person name="Yamada K."/>
            <person name="Nakamura Y."/>
            <person name="Ichinomiya M."/>
            <person name="Sato N."/>
            <person name="Blanc-Mathieu R."/>
            <person name="Endo H."/>
            <person name="Kuwata A."/>
            <person name="Ogata H."/>
        </authorList>
    </citation>
    <scope>NUCLEOTIDE SEQUENCE [LARGE SCALE GENOMIC DNA]</scope>
</reference>
<gene>
    <name evidence="4" type="ORF">TL16_g04458</name>
</gene>
<evidence type="ECO:0000313" key="4">
    <source>
        <dbReference type="EMBL" id="GMH66554.1"/>
    </source>
</evidence>
<dbReference type="GO" id="GO:0007062">
    <property type="term" value="P:sister chromatid cohesion"/>
    <property type="evidence" value="ECO:0007669"/>
    <property type="project" value="TreeGrafter"/>
</dbReference>
<dbReference type="GO" id="GO:0008278">
    <property type="term" value="C:cohesin complex"/>
    <property type="evidence" value="ECO:0007669"/>
    <property type="project" value="TreeGrafter"/>
</dbReference>
<dbReference type="GO" id="GO:0000785">
    <property type="term" value="C:chromatin"/>
    <property type="evidence" value="ECO:0007669"/>
    <property type="project" value="TreeGrafter"/>
</dbReference>
<dbReference type="PANTHER" id="PTHR11199">
    <property type="entry name" value="STROMAL ANTIGEN"/>
    <property type="match status" value="1"/>
</dbReference>
<dbReference type="Pfam" id="PF21581">
    <property type="entry name" value="SCD"/>
    <property type="match status" value="1"/>
</dbReference>
<evidence type="ECO:0000259" key="3">
    <source>
        <dbReference type="PROSITE" id="PS51425"/>
    </source>
</evidence>
<dbReference type="InterPro" id="IPR056396">
    <property type="entry name" value="HEAT_SCC3-SA"/>
</dbReference>
<dbReference type="Pfam" id="PF24571">
    <property type="entry name" value="HEAT_SCC3-SA"/>
    <property type="match status" value="1"/>
</dbReference>
<organism evidence="4 5">
    <name type="scientific">Triparma laevis f. inornata</name>
    <dbReference type="NCBI Taxonomy" id="1714386"/>
    <lineage>
        <taxon>Eukaryota</taxon>
        <taxon>Sar</taxon>
        <taxon>Stramenopiles</taxon>
        <taxon>Ochrophyta</taxon>
        <taxon>Bolidophyceae</taxon>
        <taxon>Parmales</taxon>
        <taxon>Triparmaceae</taxon>
        <taxon>Triparma</taxon>
    </lineage>
</organism>
<feature type="region of interest" description="Disordered" evidence="2">
    <location>
        <begin position="1137"/>
        <end position="1198"/>
    </location>
</feature>
<feature type="region of interest" description="Disordered" evidence="2">
    <location>
        <begin position="1"/>
        <end position="53"/>
    </location>
</feature>
<dbReference type="InterPro" id="IPR020839">
    <property type="entry name" value="SCD"/>
</dbReference>
<dbReference type="SUPFAM" id="SSF48371">
    <property type="entry name" value="ARM repeat"/>
    <property type="match status" value="1"/>
</dbReference>
<dbReference type="GO" id="GO:0003682">
    <property type="term" value="F:chromatin binding"/>
    <property type="evidence" value="ECO:0007669"/>
    <property type="project" value="TreeGrafter"/>
</dbReference>
<keyword evidence="1" id="KW-0175">Coiled coil</keyword>
<dbReference type="AlphaFoldDB" id="A0A9W7A6G9"/>
<comment type="caution">
    <text evidence="4">The sequence shown here is derived from an EMBL/GenBank/DDBJ whole genome shotgun (WGS) entry which is preliminary data.</text>
</comment>
<dbReference type="InterPro" id="IPR039662">
    <property type="entry name" value="Cohesin_Scc3/SA"/>
</dbReference>
<name>A0A9W7A6G9_9STRA</name>
<dbReference type="PANTHER" id="PTHR11199:SF0">
    <property type="entry name" value="LD34181P-RELATED"/>
    <property type="match status" value="1"/>
</dbReference>
<feature type="compositionally biased region" description="Low complexity" evidence="2">
    <location>
        <begin position="23"/>
        <end position="33"/>
    </location>
</feature>
<accession>A0A9W7A6G9</accession>
<evidence type="ECO:0000256" key="2">
    <source>
        <dbReference type="SAM" id="MobiDB-lite"/>
    </source>
</evidence>
<dbReference type="Proteomes" id="UP001162640">
    <property type="component" value="Unassembled WGS sequence"/>
</dbReference>
<dbReference type="EMBL" id="BLQM01000123">
    <property type="protein sequence ID" value="GMH66554.1"/>
    <property type="molecule type" value="Genomic_DNA"/>
</dbReference>
<feature type="coiled-coil region" evidence="1">
    <location>
        <begin position="959"/>
        <end position="1013"/>
    </location>
</feature>
<evidence type="ECO:0000313" key="5">
    <source>
        <dbReference type="Proteomes" id="UP001162640"/>
    </source>
</evidence>
<feature type="domain" description="SCD" evidence="3">
    <location>
        <begin position="299"/>
        <end position="396"/>
    </location>
</feature>
<proteinExistence type="predicted"/>
<dbReference type="InterPro" id="IPR016024">
    <property type="entry name" value="ARM-type_fold"/>
</dbReference>
<dbReference type="PROSITE" id="PS51425">
    <property type="entry name" value="SCD"/>
    <property type="match status" value="1"/>
</dbReference>
<protein>
    <recommendedName>
        <fullName evidence="3">SCD domain-containing protein</fullName>
    </recommendedName>
</protein>
<feature type="compositionally biased region" description="Basic residues" evidence="2">
    <location>
        <begin position="34"/>
        <end position="46"/>
    </location>
</feature>
<sequence length="1198" mass="130994">MNIDESDASVGSMDSDDYDDENAAPTNSKTSKAASKKAAPKKRKAKQNMNTTVVASASTKNLVRNDEKNVLLTQLLTKNSSVETIAAALISRHNADANAAQCELINTLFRSVGGSASCELDPEKHALQDVDDDEWATLITNVVADMQNAQANQVLITASKKPATKAAASFLATYKNFWFQIADAALTSGSNATAVGSDASMSARLDVSLVKELILRVTELVGVGQPDIRYASTLAAFEMSRAILAKITTLSEKLSIAERQTKSAKGARADAMKSQVESLKTVITEMEELVTGPVYSVIFMHRYRDSNEHLRVMCLENLATSMVLRPSLFLADKYLKYFGWMLSDTNPVVRVAALAGLTLPFDTVEERQQNNSDNGSIDLQSMSNVCMKFLPRVWDQVNFCAISPNASVEMRKVALEFVIEQLEAFDDLEDDEAVVDEERSIVAKIDALASWVAHAITGPKTTVANAKVSFADFVVQSLRSIDDHSSITTNWSALLRAINEDSVATTTSNTTADKKTDAVKQLVLMRMLMASVKEEVGSVGDSDFLTGGKKAKSKAKMAKANTSHEKLSIELLKALPALFVKFSGDSKMLQQLASLPRYLIHSVFSLPQRKADFTKVLKEIGELYVKSTEEGVLTQCAMSLAHMAGGAHARAGDASKQMMTIVETLKGKVNDLAGFKLSNGKKKKKGEVDADSEFALGLALTQFRILAKRVDVFDKFFDGDVEEFVTTIKECAEKRIEKCKDNNQQLQESQVVVKEAMDVNLAILAWKVCSLHMGEDDKMAEEANEDLMGDIAGGDDENDQEGGDEANAIVSIRDHLVELCTDALELKGEGEAWEEDSTSEFALFKAAVQQAACAAVSDVRSICAKGLKNAANATLRAVAFTDDSKLLACLTKYVKSLDKSEKAYTNGPLLAIARDLVANWDVVNRREAGVVLSNITGSNPTASKMVSAFIKIAKTKDGVKLLEAHMASLRSTYEDWQNTQPEDLASQPTEEEVERYTEEEREHEDKYNGIRTQASKLSSSLGVTKLSNPKMSPAMVGFVREGLRYAFSCPKNDAGEDDQEQFGDRLSFLGAVKPYLSWIKKEVGGRMEIEGEYSTREREFKTNLFFQDDVHGEILKAFGDDFISTIVTKKRKEAPVDTHEDVFGVETESEKPSSKASSSMLSIAEEKGDEVVEGMFDGVAKEKGSEGKGSTSKRRKKQ</sequence>